<comment type="caution">
    <text evidence="2">The sequence shown here is derived from an EMBL/GenBank/DDBJ whole genome shotgun (WGS) entry which is preliminary data.</text>
</comment>
<dbReference type="AlphaFoldDB" id="A0A931B403"/>
<dbReference type="SUPFAM" id="SSF50494">
    <property type="entry name" value="Trypsin-like serine proteases"/>
    <property type="match status" value="1"/>
</dbReference>
<sequence length="367" mass="37530">MGERKRGRGVAIKAALAGLVTLGVAGAFVAPTAFGASANGSTPAASSSTGASAGASAGVGAAATPGAPGSGSMSVAPRVAAVASTTWNSAAAAQFWTPARIAAALPDEAVAAKVSGSGVHAAATTTTTSHAVTSTPNVVAPATIAHSYHFGGTPETGIIVYRSSNLTTHYCTASVVNSAGHNMIVMAAHCNPGSWMAYVPEYQHGAVTQPYGIWAVTKVFKDAHYSSGESDASDYDYAFAQVAPNSLGQLIQNVTGGYHLAYTSSYYLYVTALGYPAISSDPADEAIRCSPNYRTGKLAGYRQMVLYCTGFYGGTSGGPWITYFNGTTGNLIGLTGGYEEGGPNSWISYSPIFDSRIFSLFAYAQTH</sequence>
<reference evidence="2" key="1">
    <citation type="submission" date="2020-11" db="EMBL/GenBank/DDBJ databases">
        <title>Isolation and identification of active actinomycetes.</title>
        <authorList>
            <person name="Yu B."/>
        </authorList>
    </citation>
    <scope>NUCLEOTIDE SEQUENCE</scope>
    <source>
        <strain evidence="2">NEAU-YB345</strain>
    </source>
</reference>
<keyword evidence="3" id="KW-1185">Reference proteome</keyword>
<dbReference type="InterPro" id="IPR009003">
    <property type="entry name" value="Peptidase_S1_PA"/>
</dbReference>
<dbReference type="RefSeq" id="WP_196193406.1">
    <property type="nucleotide sequence ID" value="NZ_JADPRT010000003.1"/>
</dbReference>
<evidence type="ECO:0000313" key="3">
    <source>
        <dbReference type="Proteomes" id="UP000657385"/>
    </source>
</evidence>
<evidence type="ECO:0000256" key="1">
    <source>
        <dbReference type="SAM" id="MobiDB-lite"/>
    </source>
</evidence>
<dbReference type="EMBL" id="JADPRT010000003">
    <property type="protein sequence ID" value="MBF9068262.1"/>
    <property type="molecule type" value="Genomic_DNA"/>
</dbReference>
<dbReference type="Gene3D" id="2.40.10.10">
    <property type="entry name" value="Trypsin-like serine proteases"/>
    <property type="match status" value="2"/>
</dbReference>
<dbReference type="InterPro" id="IPR043504">
    <property type="entry name" value="Peptidase_S1_PA_chymotrypsin"/>
</dbReference>
<dbReference type="Proteomes" id="UP000657385">
    <property type="component" value="Unassembled WGS sequence"/>
</dbReference>
<organism evidence="2 3">
    <name type="scientific">Streptacidiphilus fuscans</name>
    <dbReference type="NCBI Taxonomy" id="2789292"/>
    <lineage>
        <taxon>Bacteria</taxon>
        <taxon>Bacillati</taxon>
        <taxon>Actinomycetota</taxon>
        <taxon>Actinomycetes</taxon>
        <taxon>Kitasatosporales</taxon>
        <taxon>Streptomycetaceae</taxon>
        <taxon>Streptacidiphilus</taxon>
    </lineage>
</organism>
<evidence type="ECO:0000313" key="2">
    <source>
        <dbReference type="EMBL" id="MBF9068262.1"/>
    </source>
</evidence>
<gene>
    <name evidence="2" type="ORF">I2501_09455</name>
</gene>
<protein>
    <submittedName>
        <fullName evidence="2">Uncharacterized protein</fullName>
    </submittedName>
</protein>
<accession>A0A931B403</accession>
<name>A0A931B403_9ACTN</name>
<proteinExistence type="predicted"/>
<feature type="region of interest" description="Disordered" evidence="1">
    <location>
        <begin position="39"/>
        <end position="70"/>
    </location>
</feature>